<dbReference type="Proteomes" id="UP000189545">
    <property type="component" value="Chromosome"/>
</dbReference>
<dbReference type="InterPro" id="IPR036523">
    <property type="entry name" value="SurE-like_sf"/>
</dbReference>
<evidence type="ECO:0000256" key="3">
    <source>
        <dbReference type="ARBA" id="ARBA00012643"/>
    </source>
</evidence>
<dbReference type="GO" id="GO:0046872">
    <property type="term" value="F:metal ion binding"/>
    <property type="evidence" value="ECO:0007669"/>
    <property type="project" value="UniProtKB-KW"/>
</dbReference>
<dbReference type="EMBL" id="CP014782">
    <property type="protein sequence ID" value="AQS35252.1"/>
    <property type="molecule type" value="Genomic_DNA"/>
</dbReference>
<dbReference type="InterPro" id="IPR030048">
    <property type="entry name" value="SurE"/>
</dbReference>
<protein>
    <recommendedName>
        <fullName evidence="3">5'-nucleotidase</fullName>
        <ecNumber evidence="3">3.1.3.5</ecNumber>
    </recommendedName>
</protein>
<sequence>MMARLVLDKEIGNKMKIKTGLLSALIAQALLVSAPAAALNIVLTNDDSWNTHNIKAMKEALVAKGHDVIMAAPCTGQSGKGGSFGFFKSVKVDETKAEQYEYCVGDEDTSQAFEDYVEGTPVMSVLYGIDVAAQNKWGKAPDLVVSGPNEGNNLGYMNNNSGTLGATMIALSRGIPAIAVSGNENSLSDPTQGPKIANVVVNVIDKLEASRTDNQPLLPAYMGLNINTPEDIDASLGYRFTDVGWNGGGIALKFVEDFSENEMIVGYFAQILLAQGAAETMEQALIMAKGMLRGKQGIGFNPSDVNDSNENSEGVAVKNGYITISTIDASVQATRAKVALTQQRLSGL</sequence>
<evidence type="ECO:0000256" key="1">
    <source>
        <dbReference type="ARBA" id="ARBA00000815"/>
    </source>
</evidence>
<keyword evidence="6" id="KW-0732">Signal</keyword>
<dbReference type="InterPro" id="IPR002828">
    <property type="entry name" value="SurE-like_Pase/nucleotidase"/>
</dbReference>
<organism evidence="8 9">
    <name type="scientific">Shewanella psychrophila</name>
    <dbReference type="NCBI Taxonomy" id="225848"/>
    <lineage>
        <taxon>Bacteria</taxon>
        <taxon>Pseudomonadati</taxon>
        <taxon>Pseudomonadota</taxon>
        <taxon>Gammaproteobacteria</taxon>
        <taxon>Alteromonadales</taxon>
        <taxon>Shewanellaceae</taxon>
        <taxon>Shewanella</taxon>
    </lineage>
</organism>
<evidence type="ECO:0000256" key="6">
    <source>
        <dbReference type="SAM" id="SignalP"/>
    </source>
</evidence>
<dbReference type="PANTHER" id="PTHR30457:SF0">
    <property type="entry name" value="PHOSPHATASE, PUTATIVE (AFU_ORTHOLOGUE AFUA_4G01070)-RELATED"/>
    <property type="match status" value="1"/>
</dbReference>
<evidence type="ECO:0000259" key="7">
    <source>
        <dbReference type="Pfam" id="PF01975"/>
    </source>
</evidence>
<dbReference type="SUPFAM" id="SSF64167">
    <property type="entry name" value="SurE-like"/>
    <property type="match status" value="1"/>
</dbReference>
<evidence type="ECO:0000313" key="9">
    <source>
        <dbReference type="Proteomes" id="UP000189545"/>
    </source>
</evidence>
<feature type="signal peptide" evidence="6">
    <location>
        <begin position="1"/>
        <end position="38"/>
    </location>
</feature>
<dbReference type="Pfam" id="PF01975">
    <property type="entry name" value="SurE"/>
    <property type="match status" value="1"/>
</dbReference>
<feature type="domain" description="Survival protein SurE-like phosphatase/nucleotidase" evidence="7">
    <location>
        <begin position="41"/>
        <end position="244"/>
    </location>
</feature>
<dbReference type="EC" id="3.1.3.5" evidence="3"/>
<evidence type="ECO:0000256" key="5">
    <source>
        <dbReference type="ARBA" id="ARBA00022801"/>
    </source>
</evidence>
<evidence type="ECO:0000313" key="8">
    <source>
        <dbReference type="EMBL" id="AQS35252.1"/>
    </source>
</evidence>
<keyword evidence="9" id="KW-1185">Reference proteome</keyword>
<gene>
    <name evidence="8" type="ORF">Sps_00027</name>
</gene>
<dbReference type="KEGG" id="spsw:Sps_00027"/>
<evidence type="ECO:0000256" key="4">
    <source>
        <dbReference type="ARBA" id="ARBA00022723"/>
    </source>
</evidence>
<feature type="chain" id="PRO_5013091410" description="5'-nucleotidase" evidence="6">
    <location>
        <begin position="39"/>
        <end position="348"/>
    </location>
</feature>
<comment type="similarity">
    <text evidence="2">Belongs to the SurE nucleotidase family.</text>
</comment>
<dbReference type="Gene3D" id="3.40.1210.10">
    <property type="entry name" value="Survival protein SurE-like phosphatase/nucleotidase"/>
    <property type="match status" value="1"/>
</dbReference>
<proteinExistence type="inferred from homology"/>
<keyword evidence="5 8" id="KW-0378">Hydrolase</keyword>
<keyword evidence="4" id="KW-0479">Metal-binding</keyword>
<reference evidence="8 9" key="1">
    <citation type="submission" date="2016-03" db="EMBL/GenBank/DDBJ databases">
        <title>Complete genome sequence of Shewanella psychrophila WP2, a deep sea bacterium isolated from west Pacific sediment.</title>
        <authorList>
            <person name="Xu G."/>
            <person name="Jian H."/>
        </authorList>
    </citation>
    <scope>NUCLEOTIDE SEQUENCE [LARGE SCALE GENOMIC DNA]</scope>
    <source>
        <strain evidence="8 9">WP2</strain>
    </source>
</reference>
<dbReference type="PANTHER" id="PTHR30457">
    <property type="entry name" value="5'-NUCLEOTIDASE SURE"/>
    <property type="match status" value="1"/>
</dbReference>
<name>A0A1S6HIB2_9GAMM</name>
<evidence type="ECO:0000256" key="2">
    <source>
        <dbReference type="ARBA" id="ARBA00011062"/>
    </source>
</evidence>
<dbReference type="STRING" id="225848.Sps_00027"/>
<dbReference type="AlphaFoldDB" id="A0A1S6HIB2"/>
<accession>A0A1S6HIB2</accession>
<dbReference type="GO" id="GO:0008253">
    <property type="term" value="F:5'-nucleotidase activity"/>
    <property type="evidence" value="ECO:0007669"/>
    <property type="project" value="UniProtKB-EC"/>
</dbReference>
<comment type="catalytic activity">
    <reaction evidence="1">
        <text>a ribonucleoside 5'-phosphate + H2O = a ribonucleoside + phosphate</text>
        <dbReference type="Rhea" id="RHEA:12484"/>
        <dbReference type="ChEBI" id="CHEBI:15377"/>
        <dbReference type="ChEBI" id="CHEBI:18254"/>
        <dbReference type="ChEBI" id="CHEBI:43474"/>
        <dbReference type="ChEBI" id="CHEBI:58043"/>
        <dbReference type="EC" id="3.1.3.5"/>
    </reaction>
</comment>